<dbReference type="InterPro" id="IPR006168">
    <property type="entry name" value="G3P_DH_NAD-dep"/>
</dbReference>
<feature type="binding site" evidence="7">
    <location>
        <position position="254"/>
    </location>
    <ligand>
        <name>sn-glycerol 3-phosphate</name>
        <dbReference type="ChEBI" id="CHEBI:57597"/>
    </ligand>
</feature>
<sequence length="330" mass="33719">MSLQRISVIGAGAWGTALAILAQRAGRDVTLWPRRAEQADALRGARENAAYLPGVPLDPGLHIETDLARALDADAVLYAQPAQHFRGFCRNAAPLWKGAALVIAAKGIECETGALLNEIAAEALAAAPVVILSGPSFAAEAARGLPTAVALAGDRADLVEALMAALAHGAFRPYGSDDPIGVEVAGAVKNVLAIACGIVLGKGLGENARAALITRGLAEVTRLALAKGGRAETLMGLAGIGDLILTCTSLKSRNTSLGFDLGQGKPLAEILAARRSVAEGVTTAAAVATLAARIGVEMPIAGAVHRILAEPAAIDDEIRALLARPLKRES</sequence>
<keyword evidence="7" id="KW-0963">Cytoplasm</keyword>
<dbReference type="SUPFAM" id="SSF48179">
    <property type="entry name" value="6-phosphogluconate dehydrogenase C-terminal domain-like"/>
    <property type="match status" value="1"/>
</dbReference>
<dbReference type="PROSITE" id="PS00957">
    <property type="entry name" value="NAD_G3PDH"/>
    <property type="match status" value="1"/>
</dbReference>
<evidence type="ECO:0000256" key="1">
    <source>
        <dbReference type="ARBA" id="ARBA00011009"/>
    </source>
</evidence>
<evidence type="ECO:0000256" key="5">
    <source>
        <dbReference type="ARBA" id="ARBA00023209"/>
    </source>
</evidence>
<feature type="binding site" evidence="7">
    <location>
        <position position="138"/>
    </location>
    <ligand>
        <name>NADPH</name>
        <dbReference type="ChEBI" id="CHEBI:57783"/>
    </ligand>
</feature>
<dbReference type="PRINTS" id="PR00077">
    <property type="entry name" value="GPDHDRGNASE"/>
</dbReference>
<proteinExistence type="inferred from homology"/>
<feature type="binding site" evidence="7">
    <location>
        <position position="136"/>
    </location>
    <ligand>
        <name>sn-glycerol 3-phosphate</name>
        <dbReference type="ChEBI" id="CHEBI:57597"/>
    </ligand>
</feature>
<comment type="function">
    <text evidence="7">Catalyzes the reduction of the glycolytic intermediate dihydroxyacetone phosphate (DHAP) to sn-glycerol 3-phosphate (G3P), the key precursor for phospholipid synthesis.</text>
</comment>
<feature type="binding site" evidence="7">
    <location>
        <position position="242"/>
    </location>
    <ligand>
        <name>sn-glycerol 3-phosphate</name>
        <dbReference type="ChEBI" id="CHEBI:57597"/>
    </ligand>
</feature>
<dbReference type="InterPro" id="IPR013328">
    <property type="entry name" value="6PGD_dom2"/>
</dbReference>
<keyword evidence="6 7" id="KW-1208">Phospholipid metabolism</keyword>
<accession>A0ABU0YNT7</accession>
<feature type="binding site" evidence="7">
    <location>
        <position position="51"/>
    </location>
    <ligand>
        <name>NADPH</name>
        <dbReference type="ChEBI" id="CHEBI:57783"/>
    </ligand>
</feature>
<evidence type="ECO:0000313" key="12">
    <source>
        <dbReference type="EMBL" id="MDQ7249384.1"/>
    </source>
</evidence>
<comment type="subcellular location">
    <subcellularLocation>
        <location evidence="7">Cytoplasm</location>
    </subcellularLocation>
</comment>
<evidence type="ECO:0000256" key="2">
    <source>
        <dbReference type="ARBA" id="ARBA00022516"/>
    </source>
</evidence>
<evidence type="ECO:0000259" key="10">
    <source>
        <dbReference type="Pfam" id="PF01210"/>
    </source>
</evidence>
<dbReference type="GO" id="GO:0047952">
    <property type="term" value="F:glycerol-3-phosphate dehydrogenase [NAD(P)+] activity"/>
    <property type="evidence" value="ECO:0007669"/>
    <property type="project" value="UniProtKB-EC"/>
</dbReference>
<feature type="binding site" evidence="7">
    <location>
        <position position="189"/>
    </location>
    <ligand>
        <name>sn-glycerol 3-phosphate</name>
        <dbReference type="ChEBI" id="CHEBI:57597"/>
    </ligand>
</feature>
<dbReference type="NCBIfam" id="NF000940">
    <property type="entry name" value="PRK00094.1-2"/>
    <property type="match status" value="1"/>
</dbReference>
<dbReference type="Proteomes" id="UP001230156">
    <property type="component" value="Unassembled WGS sequence"/>
</dbReference>
<dbReference type="InterPro" id="IPR036291">
    <property type="entry name" value="NAD(P)-bd_dom_sf"/>
</dbReference>
<dbReference type="SUPFAM" id="SSF51735">
    <property type="entry name" value="NAD(P)-binding Rossmann-fold domains"/>
    <property type="match status" value="1"/>
</dbReference>
<dbReference type="EMBL" id="JAUYVI010000005">
    <property type="protein sequence ID" value="MDQ7249384.1"/>
    <property type="molecule type" value="Genomic_DNA"/>
</dbReference>
<dbReference type="Pfam" id="PF07479">
    <property type="entry name" value="NAD_Gly3P_dh_C"/>
    <property type="match status" value="1"/>
</dbReference>
<keyword evidence="7" id="KW-0521">NADP</keyword>
<dbReference type="EC" id="1.1.1.94" evidence="7"/>
<feature type="domain" description="Glycerol-3-phosphate dehydrogenase NAD-dependent N-terminal" evidence="10">
    <location>
        <begin position="6"/>
        <end position="155"/>
    </location>
</feature>
<dbReference type="InterPro" id="IPR011128">
    <property type="entry name" value="G3P_DH_NAD-dep_N"/>
</dbReference>
<feature type="binding site" evidence="7">
    <location>
        <position position="279"/>
    </location>
    <ligand>
        <name>NADPH</name>
        <dbReference type="ChEBI" id="CHEBI:57783"/>
    </ligand>
</feature>
<dbReference type="Gene3D" id="3.40.50.720">
    <property type="entry name" value="NAD(P)-binding Rossmann-like Domain"/>
    <property type="match status" value="1"/>
</dbReference>
<keyword evidence="7 8" id="KW-0520">NAD</keyword>
<gene>
    <name evidence="7" type="primary">gpsA</name>
    <name evidence="12" type="ORF">Q8A70_16980</name>
</gene>
<feature type="binding site" evidence="7">
    <location>
        <position position="134"/>
    </location>
    <ligand>
        <name>sn-glycerol 3-phosphate</name>
        <dbReference type="ChEBI" id="CHEBI:57597"/>
    </ligand>
</feature>
<dbReference type="PANTHER" id="PTHR11728:SF1">
    <property type="entry name" value="GLYCEROL-3-PHOSPHATE DEHYDROGENASE [NAD(+)] 2, CHLOROPLASTIC"/>
    <property type="match status" value="1"/>
</dbReference>
<reference evidence="13" key="1">
    <citation type="submission" date="2023-08" db="EMBL/GenBank/DDBJ databases">
        <title>Rhodospirillaceae gen. nov., a novel taxon isolated from the Yangtze River Yuezi River estuary sludge.</title>
        <authorList>
            <person name="Ruan L."/>
        </authorList>
    </citation>
    <scope>NUCLEOTIDE SEQUENCE [LARGE SCALE GENOMIC DNA]</scope>
    <source>
        <strain evidence="13">R-7</strain>
    </source>
</reference>
<dbReference type="PIRSF" id="PIRSF000114">
    <property type="entry name" value="Glycerol-3-P_dh"/>
    <property type="match status" value="1"/>
</dbReference>
<dbReference type="InterPro" id="IPR008927">
    <property type="entry name" value="6-PGluconate_DH-like_C_sf"/>
</dbReference>
<evidence type="ECO:0000256" key="4">
    <source>
        <dbReference type="ARBA" id="ARBA00023098"/>
    </source>
</evidence>
<feature type="binding site" evidence="7">
    <location>
        <position position="34"/>
    </location>
    <ligand>
        <name>NADPH</name>
        <dbReference type="ChEBI" id="CHEBI:57783"/>
    </ligand>
</feature>
<feature type="binding site" evidence="7">
    <location>
        <position position="253"/>
    </location>
    <ligand>
        <name>NADPH</name>
        <dbReference type="ChEBI" id="CHEBI:57783"/>
    </ligand>
</feature>
<feature type="domain" description="Glycerol-3-phosphate dehydrogenase NAD-dependent C-terminal" evidence="11">
    <location>
        <begin position="178"/>
        <end position="316"/>
    </location>
</feature>
<dbReference type="Gene3D" id="1.10.1040.10">
    <property type="entry name" value="N-(1-d-carboxylethyl)-l-norvaline Dehydrogenase, domain 2"/>
    <property type="match status" value="1"/>
</dbReference>
<protein>
    <recommendedName>
        <fullName evidence="7">Glycerol-3-phosphate dehydrogenase [NAD(P)+]</fullName>
        <ecNumber evidence="7">1.1.1.94</ecNumber>
    </recommendedName>
    <alternativeName>
        <fullName evidence="7">NAD(P)(+)-dependent glycerol-3-phosphate dehydrogenase</fullName>
    </alternativeName>
    <alternativeName>
        <fullName evidence="7">NAD(P)H-dependent dihydroxyacetone-phosphate reductase</fullName>
    </alternativeName>
</protein>
<keyword evidence="2 7" id="KW-0444">Lipid biosynthesis</keyword>
<dbReference type="NCBIfam" id="NF000942">
    <property type="entry name" value="PRK00094.1-4"/>
    <property type="match status" value="1"/>
</dbReference>
<dbReference type="RefSeq" id="WP_379957301.1">
    <property type="nucleotide sequence ID" value="NZ_JAUYVI010000005.1"/>
</dbReference>
<keyword evidence="7" id="KW-0547">Nucleotide-binding</keyword>
<feature type="active site" description="Proton acceptor" evidence="7">
    <location>
        <position position="189"/>
    </location>
</feature>
<feature type="binding site" evidence="7">
    <location>
        <position position="277"/>
    </location>
    <ligand>
        <name>NADPH</name>
        <dbReference type="ChEBI" id="CHEBI:57783"/>
    </ligand>
</feature>
<feature type="binding site" evidence="7">
    <location>
        <position position="14"/>
    </location>
    <ligand>
        <name>NADPH</name>
        <dbReference type="ChEBI" id="CHEBI:57783"/>
    </ligand>
</feature>
<name>A0ABU0YNT7_9PROT</name>
<keyword evidence="5 7" id="KW-0594">Phospholipid biosynthesis</keyword>
<evidence type="ECO:0000256" key="8">
    <source>
        <dbReference type="RuleBase" id="RU000437"/>
    </source>
</evidence>
<comment type="caution">
    <text evidence="12">The sequence shown here is derived from an EMBL/GenBank/DDBJ whole genome shotgun (WGS) entry which is preliminary data.</text>
</comment>
<evidence type="ECO:0000259" key="11">
    <source>
        <dbReference type="Pfam" id="PF07479"/>
    </source>
</evidence>
<feature type="binding site" evidence="7">
    <location>
        <position position="253"/>
    </location>
    <ligand>
        <name>sn-glycerol 3-phosphate</name>
        <dbReference type="ChEBI" id="CHEBI:57597"/>
    </ligand>
</feature>
<evidence type="ECO:0000313" key="13">
    <source>
        <dbReference type="Proteomes" id="UP001230156"/>
    </source>
</evidence>
<comment type="similarity">
    <text evidence="1 7 8">Belongs to the NAD-dependent glycerol-3-phosphate dehydrogenase family.</text>
</comment>
<comment type="pathway">
    <text evidence="7">Membrane lipid metabolism; glycerophospholipid metabolism.</text>
</comment>
<feature type="binding site" evidence="7">
    <location>
        <position position="106"/>
    </location>
    <ligand>
        <name>sn-glycerol 3-phosphate</name>
        <dbReference type="ChEBI" id="CHEBI:57597"/>
    </ligand>
</feature>
<dbReference type="PANTHER" id="PTHR11728">
    <property type="entry name" value="GLYCEROL-3-PHOSPHATE DEHYDROGENASE"/>
    <property type="match status" value="1"/>
</dbReference>
<organism evidence="12 13">
    <name type="scientific">Dongia sedimenti</name>
    <dbReference type="NCBI Taxonomy" id="3064282"/>
    <lineage>
        <taxon>Bacteria</taxon>
        <taxon>Pseudomonadati</taxon>
        <taxon>Pseudomonadota</taxon>
        <taxon>Alphaproteobacteria</taxon>
        <taxon>Rhodospirillales</taxon>
        <taxon>Dongiaceae</taxon>
        <taxon>Dongia</taxon>
    </lineage>
</organism>
<comment type="catalytic activity">
    <reaction evidence="7">
        <text>sn-glycerol 3-phosphate + NAD(+) = dihydroxyacetone phosphate + NADH + H(+)</text>
        <dbReference type="Rhea" id="RHEA:11092"/>
        <dbReference type="ChEBI" id="CHEBI:15378"/>
        <dbReference type="ChEBI" id="CHEBI:57540"/>
        <dbReference type="ChEBI" id="CHEBI:57597"/>
        <dbReference type="ChEBI" id="CHEBI:57642"/>
        <dbReference type="ChEBI" id="CHEBI:57945"/>
        <dbReference type="EC" id="1.1.1.94"/>
    </reaction>
</comment>
<keyword evidence="4 7" id="KW-0443">Lipid metabolism</keyword>
<keyword evidence="13" id="KW-1185">Reference proteome</keyword>
<evidence type="ECO:0000256" key="6">
    <source>
        <dbReference type="ARBA" id="ARBA00023264"/>
    </source>
</evidence>
<evidence type="ECO:0000256" key="9">
    <source>
        <dbReference type="RuleBase" id="RU000439"/>
    </source>
</evidence>
<feature type="binding site" evidence="7">
    <location>
        <position position="252"/>
    </location>
    <ligand>
        <name>sn-glycerol 3-phosphate</name>
        <dbReference type="ChEBI" id="CHEBI:57597"/>
    </ligand>
</feature>
<comment type="caution">
    <text evidence="7">Lacks conserved residue(s) required for the propagation of feature annotation.</text>
</comment>
<feature type="binding site" evidence="7">
    <location>
        <position position="35"/>
    </location>
    <ligand>
        <name>NADPH</name>
        <dbReference type="ChEBI" id="CHEBI:57783"/>
    </ligand>
</feature>
<dbReference type="Pfam" id="PF01210">
    <property type="entry name" value="NAD_Gly3P_dh_N"/>
    <property type="match status" value="1"/>
</dbReference>
<comment type="catalytic activity">
    <reaction evidence="7 9">
        <text>sn-glycerol 3-phosphate + NADP(+) = dihydroxyacetone phosphate + NADPH + H(+)</text>
        <dbReference type="Rhea" id="RHEA:11096"/>
        <dbReference type="ChEBI" id="CHEBI:15378"/>
        <dbReference type="ChEBI" id="CHEBI:57597"/>
        <dbReference type="ChEBI" id="CHEBI:57642"/>
        <dbReference type="ChEBI" id="CHEBI:57783"/>
        <dbReference type="ChEBI" id="CHEBI:58349"/>
        <dbReference type="EC" id="1.1.1.94"/>
    </reaction>
</comment>
<dbReference type="HAMAP" id="MF_00394">
    <property type="entry name" value="NAD_Glyc3P_dehydrog"/>
    <property type="match status" value="1"/>
</dbReference>
<keyword evidence="3 7" id="KW-0560">Oxidoreductase</keyword>
<evidence type="ECO:0000256" key="7">
    <source>
        <dbReference type="HAMAP-Rule" id="MF_00394"/>
    </source>
</evidence>
<evidence type="ECO:0000256" key="3">
    <source>
        <dbReference type="ARBA" id="ARBA00023002"/>
    </source>
</evidence>
<feature type="binding site" evidence="7">
    <location>
        <position position="106"/>
    </location>
    <ligand>
        <name>NADPH</name>
        <dbReference type="ChEBI" id="CHEBI:57783"/>
    </ligand>
</feature>
<dbReference type="InterPro" id="IPR006109">
    <property type="entry name" value="G3P_DH_NAD-dep_C"/>
</dbReference>